<dbReference type="AlphaFoldDB" id="A0A850R3R3"/>
<dbReference type="EMBL" id="JABZEO010000001">
    <property type="protein sequence ID" value="NVZ07988.1"/>
    <property type="molecule type" value="Genomic_DNA"/>
</dbReference>
<comment type="caution">
    <text evidence="1">The sequence shown here is derived from an EMBL/GenBank/DDBJ whole genome shotgun (WGS) entry which is preliminary data.</text>
</comment>
<reference evidence="1 2" key="1">
    <citation type="submission" date="2020-06" db="EMBL/GenBank/DDBJ databases">
        <title>Whole-genome sequence of Allochromatium humboldtianum DSM 21881, type strain.</title>
        <authorList>
            <person name="Kyndt J.A."/>
            <person name="Meyer T.E."/>
        </authorList>
    </citation>
    <scope>NUCLEOTIDE SEQUENCE [LARGE SCALE GENOMIC DNA]</scope>
    <source>
        <strain evidence="1 2">DSM 21881</strain>
    </source>
</reference>
<evidence type="ECO:0000313" key="2">
    <source>
        <dbReference type="Proteomes" id="UP000592294"/>
    </source>
</evidence>
<dbReference type="RefSeq" id="WP_176974782.1">
    <property type="nucleotide sequence ID" value="NZ_JABZEO010000001.1"/>
</dbReference>
<sequence>MSYRYLQSVDRMREEIEETWEVRDLVNAISRKPKLRYNLDLIIHELATHICHDRRRDIQEYHAECRTQ</sequence>
<protein>
    <submittedName>
        <fullName evidence="1">Uncharacterized protein</fullName>
    </submittedName>
</protein>
<dbReference type="Proteomes" id="UP000592294">
    <property type="component" value="Unassembled WGS sequence"/>
</dbReference>
<organism evidence="1 2">
    <name type="scientific">Allochromatium humboldtianum</name>
    <dbReference type="NCBI Taxonomy" id="504901"/>
    <lineage>
        <taxon>Bacteria</taxon>
        <taxon>Pseudomonadati</taxon>
        <taxon>Pseudomonadota</taxon>
        <taxon>Gammaproteobacteria</taxon>
        <taxon>Chromatiales</taxon>
        <taxon>Chromatiaceae</taxon>
        <taxon>Allochromatium</taxon>
    </lineage>
</organism>
<gene>
    <name evidence="1" type="ORF">HW932_01775</name>
</gene>
<proteinExistence type="predicted"/>
<name>A0A850R3R3_9GAMM</name>
<accession>A0A850R3R3</accession>
<evidence type="ECO:0000313" key="1">
    <source>
        <dbReference type="EMBL" id="NVZ07988.1"/>
    </source>
</evidence>
<keyword evidence="2" id="KW-1185">Reference proteome</keyword>